<gene>
    <name evidence="1" type="ORF">JQX41_01520</name>
    <name evidence="2" type="ORF">JQX48_01520</name>
</gene>
<sequence length="60" mass="7135">MRHLLQKLRTWFGHIRPKTLADEQKAIPVVTVSAYRGDLALKHDRAQHRRYTAHFEDLQN</sequence>
<protein>
    <submittedName>
        <fullName evidence="1">Uncharacterized protein</fullName>
    </submittedName>
</protein>
<dbReference type="Proteomes" id="UP000809440">
    <property type="component" value="Unassembled WGS sequence"/>
</dbReference>
<reference evidence="1 4" key="1">
    <citation type="submission" date="2021-01" db="EMBL/GenBank/DDBJ databases">
        <title>Diatom-associated Roseobacters Show Island Model of Population Structure.</title>
        <authorList>
            <person name="Qu L."/>
            <person name="Feng X."/>
            <person name="Chen Y."/>
            <person name="Li L."/>
            <person name="Wang X."/>
            <person name="Hu Z."/>
            <person name="Wang H."/>
            <person name="Luo H."/>
        </authorList>
    </citation>
    <scope>NUCLEOTIDE SEQUENCE</scope>
    <source>
        <strain evidence="2 4">CC28-63</strain>
        <strain evidence="1">CC28-69</strain>
    </source>
</reference>
<comment type="caution">
    <text evidence="1">The sequence shown here is derived from an EMBL/GenBank/DDBJ whole genome shotgun (WGS) entry which is preliminary data.</text>
</comment>
<accession>A0A9Q2NUK8</accession>
<name>A0A9Q2NUK8_9RHOB</name>
<dbReference type="EMBL" id="JAFBXF010000001">
    <property type="protein sequence ID" value="MBM2415635.1"/>
    <property type="molecule type" value="Genomic_DNA"/>
</dbReference>
<dbReference type="EMBL" id="JAFBXE010000001">
    <property type="protein sequence ID" value="MBM2410968.1"/>
    <property type="molecule type" value="Genomic_DNA"/>
</dbReference>
<evidence type="ECO:0000313" key="2">
    <source>
        <dbReference type="EMBL" id="MBM2415635.1"/>
    </source>
</evidence>
<evidence type="ECO:0000313" key="1">
    <source>
        <dbReference type="EMBL" id="MBM2410968.1"/>
    </source>
</evidence>
<dbReference type="Proteomes" id="UP000755667">
    <property type="component" value="Unassembled WGS sequence"/>
</dbReference>
<dbReference type="AlphaFoldDB" id="A0A9Q2NUK8"/>
<evidence type="ECO:0000313" key="4">
    <source>
        <dbReference type="Proteomes" id="UP000809440"/>
    </source>
</evidence>
<dbReference type="RefSeq" id="WP_085628242.1">
    <property type="nucleotide sequence ID" value="NZ_JAFBWV010000001.1"/>
</dbReference>
<keyword evidence="4" id="KW-1185">Reference proteome</keyword>
<proteinExistence type="predicted"/>
<organism evidence="1 3">
    <name type="scientific">Marivita cryptomonadis</name>
    <dbReference type="NCBI Taxonomy" id="505252"/>
    <lineage>
        <taxon>Bacteria</taxon>
        <taxon>Pseudomonadati</taxon>
        <taxon>Pseudomonadota</taxon>
        <taxon>Alphaproteobacteria</taxon>
        <taxon>Rhodobacterales</taxon>
        <taxon>Roseobacteraceae</taxon>
        <taxon>Marivita</taxon>
    </lineage>
</organism>
<evidence type="ECO:0000313" key="3">
    <source>
        <dbReference type="Proteomes" id="UP000755667"/>
    </source>
</evidence>